<evidence type="ECO:0008006" key="3">
    <source>
        <dbReference type="Google" id="ProtNLM"/>
    </source>
</evidence>
<evidence type="ECO:0000313" key="2">
    <source>
        <dbReference type="Proteomes" id="UP000234343"/>
    </source>
</evidence>
<evidence type="ECO:0000313" key="1">
    <source>
        <dbReference type="EMBL" id="AUH73720.1"/>
    </source>
</evidence>
<dbReference type="NCBIfam" id="TIGR03803">
    <property type="entry name" value="Gloeo_Verruco"/>
    <property type="match status" value="1"/>
</dbReference>
<proteinExistence type="predicted"/>
<dbReference type="Proteomes" id="UP000234343">
    <property type="component" value="Chromosome"/>
</dbReference>
<dbReference type="SUPFAM" id="SSF75011">
    <property type="entry name" value="3-carboxy-cis,cis-mucoante lactonizing enzyme"/>
    <property type="match status" value="1"/>
</dbReference>
<reference evidence="1 2" key="1">
    <citation type="submission" date="2017-12" db="EMBL/GenBank/DDBJ databases">
        <title>Legionella sainthelensi LA01-117, whole genome sequence of a clinical isolate from New Zealand.</title>
        <authorList>
            <person name="Cree S.L."/>
            <person name="Slow S."/>
            <person name="Kennedy M.A."/>
            <person name="Murdoch D.R."/>
            <person name="Biggs P.J."/>
            <person name="Anderson T."/>
        </authorList>
    </citation>
    <scope>NUCLEOTIDE SEQUENCE [LARGE SCALE GENOMIC DNA]</scope>
    <source>
        <strain evidence="1 2">LA01-117</strain>
    </source>
</reference>
<sequence length="402" mass="45080">MKHSLIASTHILLFSLVSSGYCSSNQLSTLYSFDSYGEGRTGTNLITNNNGLTFYSHSDFHIFKINTLSGSSTVIQNANTYPNPDKNSSFSGNFTLSQDKNYMYGVENGFVSGSIFKLDLDNNNKELIHEFDLRERFEEGYDGVGTLVITQNQQKLYGATESGGLIHARSKGGVIYQITMDPDLGPTYKILHAFSGQEDGRTPNGVLVLSPDEHYLYGITTYANEPNYCGTLFRITLDESENQFFETLRSFDCSQDQPRLNTLLMSKDGNKLYATSTDNYGSVLQIELNKPNYPTTVLHRFTRNTQGQHPIDLVLSQDGQTLFGLTSGLDSKHYHYPANIFKISLTDEPVYSILYIFDENLQPTPRGARKITLNTREDSLYGISEYGGKYGNGTLFKFSLKR</sequence>
<dbReference type="KEGG" id="lsh:CAB17_17975"/>
<dbReference type="RefSeq" id="WP_101901220.1">
    <property type="nucleotide sequence ID" value="NZ_CP025491.2"/>
</dbReference>
<dbReference type="EMBL" id="CP025491">
    <property type="protein sequence ID" value="AUH73720.1"/>
    <property type="molecule type" value="Genomic_DNA"/>
</dbReference>
<dbReference type="InterPro" id="IPR022519">
    <property type="entry name" value="Gloeo/Verruco_rpt"/>
</dbReference>
<keyword evidence="2" id="KW-1185">Reference proteome</keyword>
<protein>
    <recommendedName>
        <fullName evidence="3">Gloeo_Verruco repeat</fullName>
    </recommendedName>
</protein>
<gene>
    <name evidence="1" type="ORF">CAB17_17975</name>
</gene>
<accession>A0A2H5FQE1</accession>
<organism evidence="1 2">
    <name type="scientific">Legionella sainthelensi</name>
    <dbReference type="NCBI Taxonomy" id="28087"/>
    <lineage>
        <taxon>Bacteria</taxon>
        <taxon>Pseudomonadati</taxon>
        <taxon>Pseudomonadota</taxon>
        <taxon>Gammaproteobacteria</taxon>
        <taxon>Legionellales</taxon>
        <taxon>Legionellaceae</taxon>
        <taxon>Legionella</taxon>
    </lineage>
</organism>
<name>A0A2H5FQE1_9GAMM</name>
<dbReference type="AlphaFoldDB" id="A0A2H5FQE1"/>